<feature type="site" description="Important for beta-aspartyl-AMP intermediate formation" evidence="8">
    <location>
        <position position="334"/>
    </location>
</feature>
<evidence type="ECO:0000256" key="4">
    <source>
        <dbReference type="ARBA" id="ARBA00022741"/>
    </source>
</evidence>
<evidence type="ECO:0000256" key="5">
    <source>
        <dbReference type="ARBA" id="ARBA00022840"/>
    </source>
</evidence>
<dbReference type="InterPro" id="IPR006426">
    <property type="entry name" value="Asn_synth_AEB"/>
</dbReference>
<dbReference type="InterPro" id="IPR001962">
    <property type="entry name" value="Asn_synthase"/>
</dbReference>
<dbReference type="InterPro" id="IPR051786">
    <property type="entry name" value="ASN_synthetase/amidase"/>
</dbReference>
<keyword evidence="5" id="KW-0067">ATP-binding</keyword>
<evidence type="ECO:0000256" key="3">
    <source>
        <dbReference type="ARBA" id="ARBA00012737"/>
    </source>
</evidence>
<comment type="catalytic activity">
    <reaction evidence="7">
        <text>L-aspartate + L-glutamine + ATP + H2O = L-asparagine + L-glutamate + AMP + diphosphate + H(+)</text>
        <dbReference type="Rhea" id="RHEA:12228"/>
        <dbReference type="ChEBI" id="CHEBI:15377"/>
        <dbReference type="ChEBI" id="CHEBI:15378"/>
        <dbReference type="ChEBI" id="CHEBI:29985"/>
        <dbReference type="ChEBI" id="CHEBI:29991"/>
        <dbReference type="ChEBI" id="CHEBI:30616"/>
        <dbReference type="ChEBI" id="CHEBI:33019"/>
        <dbReference type="ChEBI" id="CHEBI:58048"/>
        <dbReference type="ChEBI" id="CHEBI:58359"/>
        <dbReference type="ChEBI" id="CHEBI:456215"/>
        <dbReference type="EC" id="6.3.5.4"/>
    </reaction>
</comment>
<proteinExistence type="inferred from homology"/>
<dbReference type="PANTHER" id="PTHR43284:SF1">
    <property type="entry name" value="ASPARAGINE SYNTHETASE"/>
    <property type="match status" value="1"/>
</dbReference>
<comment type="caution">
    <text evidence="10">The sequence shown here is derived from an EMBL/GenBank/DDBJ whole genome shotgun (WGS) entry which is preliminary data.</text>
</comment>
<dbReference type="Pfam" id="PF00733">
    <property type="entry name" value="Asn_synthase"/>
    <property type="match status" value="1"/>
</dbReference>
<dbReference type="PIRSF" id="PIRSF001589">
    <property type="entry name" value="Asn_synthetase_glu-h"/>
    <property type="match status" value="1"/>
</dbReference>
<keyword evidence="6" id="KW-0061">Asparagine biosynthesis</keyword>
<dbReference type="InterPro" id="IPR029055">
    <property type="entry name" value="Ntn_hydrolases_N"/>
</dbReference>
<evidence type="ECO:0000259" key="9">
    <source>
        <dbReference type="PROSITE" id="PS51278"/>
    </source>
</evidence>
<evidence type="ECO:0000313" key="11">
    <source>
        <dbReference type="Proteomes" id="UP000027931"/>
    </source>
</evidence>
<evidence type="ECO:0000256" key="1">
    <source>
        <dbReference type="ARBA" id="ARBA00005187"/>
    </source>
</evidence>
<dbReference type="GO" id="GO:0006529">
    <property type="term" value="P:asparagine biosynthetic process"/>
    <property type="evidence" value="ECO:0007669"/>
    <property type="project" value="UniProtKB-KW"/>
</dbReference>
<dbReference type="RefSeq" id="WP_038090757.1">
    <property type="nucleotide sequence ID" value="NZ_JMIR01000024.1"/>
</dbReference>
<dbReference type="SUPFAM" id="SSF52402">
    <property type="entry name" value="Adenine nucleotide alpha hydrolases-like"/>
    <property type="match status" value="1"/>
</dbReference>
<dbReference type="CDD" id="cd01991">
    <property type="entry name" value="Asn_synthase_B_C"/>
    <property type="match status" value="1"/>
</dbReference>
<feature type="domain" description="Glutamine amidotransferase type-2" evidence="9">
    <location>
        <begin position="1"/>
        <end position="176"/>
    </location>
</feature>
<dbReference type="Pfam" id="PF13537">
    <property type="entry name" value="GATase_7"/>
    <property type="match status" value="1"/>
</dbReference>
<dbReference type="Gene3D" id="3.40.50.620">
    <property type="entry name" value="HUPs"/>
    <property type="match status" value="1"/>
</dbReference>
<dbReference type="PROSITE" id="PS51278">
    <property type="entry name" value="GATASE_TYPE_2"/>
    <property type="match status" value="1"/>
</dbReference>
<keyword evidence="11" id="KW-1185">Reference proteome</keyword>
<comment type="similarity">
    <text evidence="2">Belongs to the asparagine synthetase family.</text>
</comment>
<dbReference type="GO" id="GO:0004066">
    <property type="term" value="F:asparagine synthase (glutamine-hydrolyzing) activity"/>
    <property type="evidence" value="ECO:0007669"/>
    <property type="project" value="UniProtKB-EC"/>
</dbReference>
<dbReference type="AlphaFoldDB" id="A0A074M8L0"/>
<protein>
    <recommendedName>
        <fullName evidence="3">asparagine synthase (glutamine-hydrolyzing)</fullName>
        <ecNumber evidence="3">6.3.5.4</ecNumber>
    </recommendedName>
</protein>
<dbReference type="PANTHER" id="PTHR43284">
    <property type="entry name" value="ASPARAGINE SYNTHETASE (GLUTAMINE-HYDROLYZING)"/>
    <property type="match status" value="1"/>
</dbReference>
<dbReference type="EC" id="6.3.5.4" evidence="3"/>
<dbReference type="eggNOG" id="COG0367">
    <property type="taxonomic scope" value="Bacteria"/>
</dbReference>
<name>A0A074M8L0_9BACL</name>
<dbReference type="InterPro" id="IPR017932">
    <property type="entry name" value="GATase_2_dom"/>
</dbReference>
<dbReference type="STRING" id="1157490.EL26_16215"/>
<dbReference type="SUPFAM" id="SSF56235">
    <property type="entry name" value="N-terminal nucleophile aminohydrolases (Ntn hydrolases)"/>
    <property type="match status" value="1"/>
</dbReference>
<dbReference type="EMBL" id="JMIR01000024">
    <property type="protein sequence ID" value="KEO82322.1"/>
    <property type="molecule type" value="Genomic_DNA"/>
</dbReference>
<evidence type="ECO:0000256" key="7">
    <source>
        <dbReference type="ARBA" id="ARBA00048741"/>
    </source>
</evidence>
<dbReference type="OrthoDB" id="9763290at2"/>
<keyword evidence="4" id="KW-0547">Nucleotide-binding</keyword>
<evidence type="ECO:0000313" key="10">
    <source>
        <dbReference type="EMBL" id="KEO82322.1"/>
    </source>
</evidence>
<keyword evidence="6" id="KW-0028">Amino-acid biosynthesis</keyword>
<comment type="pathway">
    <text evidence="1">Amino-acid biosynthesis; L-asparagine biosynthesis; L-asparagine from L-aspartate (L-Gln route): step 1/1.</text>
</comment>
<accession>A0A074M8L0</accession>
<evidence type="ECO:0000256" key="2">
    <source>
        <dbReference type="ARBA" id="ARBA00005752"/>
    </source>
</evidence>
<evidence type="ECO:0000256" key="8">
    <source>
        <dbReference type="PIRSR" id="PIRSR001589-3"/>
    </source>
</evidence>
<dbReference type="InterPro" id="IPR014729">
    <property type="entry name" value="Rossmann-like_a/b/a_fold"/>
</dbReference>
<dbReference type="Gene3D" id="3.60.20.10">
    <property type="entry name" value="Glutamine Phosphoribosylpyrophosphate, subunit 1, domain 1"/>
    <property type="match status" value="1"/>
</dbReference>
<sequence>MRGFAGVLDWKREAAESFTCQDAAVNAQREVTAAAEGGLYNRNEIQNELSNAGYRFAKNGTLADLFLAAYLHWGDGFVERFAGAFAFAIWDAREQRMILGRDQLGMKNLYYSDRGSVIPFATELKQVLAHPAVSRTVTGEGLAELFLKGPYFSPGNAVFSDVREVKPGHLVICTTAGTKNICYWNLQSLPHEDSLEQTVSTLDKLLNAHVSEWKELPTPPTLILSGGLDSSGLMGMMHRSFGQAHPEWKSFSGNTAESYEAEDTEDLDFVWVRRMAEHFGVTNEEVLYDFAAAWERNDLPRHLHALPTQAKFEAMLHQIYSVIKPQNPCVVIGEGADELFASTHHFYSERRVGDASQPWLPEQPAIYASPDVLRSIRAEEYAREQGAALFREVSLLPGDDEPNVRMRQLTYLMIKEYLPYLLRRNGLITDDVGVRLQMPFVDHRLAQYAWNIPWEMKNYRNQPKGVLRQVFRSYLPDAVIDRKKSNQPVVFKSPYAQKLRQAAERFLQDRNAPLYDLVDRGQIRKTLDEGVIERDKLMRWRLDYYLQIDHWMREYGVEVKI</sequence>
<dbReference type="GO" id="GO:0005524">
    <property type="term" value="F:ATP binding"/>
    <property type="evidence" value="ECO:0007669"/>
    <property type="project" value="UniProtKB-KW"/>
</dbReference>
<dbReference type="Proteomes" id="UP000027931">
    <property type="component" value="Unassembled WGS sequence"/>
</dbReference>
<reference evidence="10 11" key="1">
    <citation type="journal article" date="2013" name="Int. J. Syst. Evol. Microbiol.">
        <title>Tumebacillus flagellatus sp. nov., an alpha-amylase/pullulanase-producing bacterium isolated from cassava wastewater.</title>
        <authorList>
            <person name="Wang Q."/>
            <person name="Xie N."/>
            <person name="Qin Y."/>
            <person name="Shen N."/>
            <person name="Zhu J."/>
            <person name="Mi H."/>
            <person name="Huang R."/>
        </authorList>
    </citation>
    <scope>NUCLEOTIDE SEQUENCE [LARGE SCALE GENOMIC DNA]</scope>
    <source>
        <strain evidence="10 11">GST4</strain>
    </source>
</reference>
<evidence type="ECO:0000256" key="6">
    <source>
        <dbReference type="ARBA" id="ARBA00022888"/>
    </source>
</evidence>
<organism evidence="10 11">
    <name type="scientific">Tumebacillus flagellatus</name>
    <dbReference type="NCBI Taxonomy" id="1157490"/>
    <lineage>
        <taxon>Bacteria</taxon>
        <taxon>Bacillati</taxon>
        <taxon>Bacillota</taxon>
        <taxon>Bacilli</taxon>
        <taxon>Bacillales</taxon>
        <taxon>Alicyclobacillaceae</taxon>
        <taxon>Tumebacillus</taxon>
    </lineage>
</organism>
<gene>
    <name evidence="10" type="ORF">EL26_16215</name>
</gene>